<proteinExistence type="predicted"/>
<organism evidence="1 2">
    <name type="scientific">Mycolicibacterium fortuitum subsp. acetamidolyticum</name>
    <dbReference type="NCBI Taxonomy" id="144550"/>
    <lineage>
        <taxon>Bacteria</taxon>
        <taxon>Bacillati</taxon>
        <taxon>Actinomycetota</taxon>
        <taxon>Actinomycetes</taxon>
        <taxon>Mycobacteriales</taxon>
        <taxon>Mycobacteriaceae</taxon>
        <taxon>Mycolicibacterium</taxon>
    </lineage>
</organism>
<sequence length="54" mass="6379">MDEFSEDLPGPRIPAAVEAYFVEQRTWWRLLRGTGTVSMEQARAELRRWTSDEH</sequence>
<protein>
    <submittedName>
        <fullName evidence="1">Uncharacterized protein</fullName>
    </submittedName>
</protein>
<name>A0A117IF43_MYCFO</name>
<gene>
    <name evidence="1" type="ORF">RMCFA_3808</name>
</gene>
<evidence type="ECO:0000313" key="2">
    <source>
        <dbReference type="Proteomes" id="UP000069705"/>
    </source>
</evidence>
<reference evidence="1 2" key="1">
    <citation type="journal article" date="2016" name="Genome Announc.">
        <title>Draft Genome Sequences of Five Rapidly Growing Mycobacterium Species, M. thermoresistibile, M. fortuitum subsp. acetamidolyticum, M. canariasense, M. brisbanense, and M. novocastrense.</title>
        <authorList>
            <person name="Katahira K."/>
            <person name="Ogura Y."/>
            <person name="Gotoh Y."/>
            <person name="Hayashi T."/>
        </authorList>
    </citation>
    <scope>NUCLEOTIDE SEQUENCE [LARGE SCALE GENOMIC DNA]</scope>
    <source>
        <strain evidence="1 2">JCM6368</strain>
    </source>
</reference>
<dbReference type="AlphaFoldDB" id="A0A117IF43"/>
<reference evidence="2" key="2">
    <citation type="submission" date="2016-02" db="EMBL/GenBank/DDBJ databases">
        <title>Draft genome sequence of five rapidly growing Mycobacterium species.</title>
        <authorList>
            <person name="Katahira K."/>
            <person name="Gotou Y."/>
            <person name="Iida K."/>
            <person name="Ogura Y."/>
            <person name="Hayashi T."/>
        </authorList>
    </citation>
    <scope>NUCLEOTIDE SEQUENCE [LARGE SCALE GENOMIC DNA]</scope>
    <source>
        <strain evidence="2">JCM6368</strain>
    </source>
</reference>
<dbReference type="RefSeq" id="WP_165613859.1">
    <property type="nucleotide sequence ID" value="NZ_BCSZ01000035.1"/>
</dbReference>
<dbReference type="EMBL" id="BCSZ01000035">
    <property type="protein sequence ID" value="GAT03696.1"/>
    <property type="molecule type" value="Genomic_DNA"/>
</dbReference>
<dbReference type="Proteomes" id="UP000069705">
    <property type="component" value="Unassembled WGS sequence"/>
</dbReference>
<comment type="caution">
    <text evidence="1">The sequence shown here is derived from an EMBL/GenBank/DDBJ whole genome shotgun (WGS) entry which is preliminary data.</text>
</comment>
<accession>A0A117IF43</accession>
<evidence type="ECO:0000313" key="1">
    <source>
        <dbReference type="EMBL" id="GAT03696.1"/>
    </source>
</evidence>